<dbReference type="EMBL" id="JAKLTN010000002">
    <property type="protein sequence ID" value="MCG2577394.1"/>
    <property type="molecule type" value="Genomic_DNA"/>
</dbReference>
<evidence type="ECO:0000313" key="1">
    <source>
        <dbReference type="EMBL" id="MCG2577394.1"/>
    </source>
</evidence>
<dbReference type="RefSeq" id="WP_275710429.1">
    <property type="nucleotide sequence ID" value="NZ_JAKLTN010000002.1"/>
</dbReference>
<evidence type="ECO:0000313" key="2">
    <source>
        <dbReference type="Proteomes" id="UP001165384"/>
    </source>
</evidence>
<protein>
    <recommendedName>
        <fullName evidence="3">DUF3509 domain-containing protein</fullName>
    </recommendedName>
</protein>
<reference evidence="1" key="1">
    <citation type="submission" date="2022-01" db="EMBL/GenBank/DDBJ databases">
        <authorList>
            <person name="Jo J.-H."/>
            <person name="Im W.-T."/>
        </authorList>
    </citation>
    <scope>NUCLEOTIDE SEQUENCE</scope>
    <source>
        <strain evidence="1">XY25</strain>
    </source>
</reference>
<organism evidence="1 2">
    <name type="scientific">Dechloromonas hankyongensis</name>
    <dbReference type="NCBI Taxonomy" id="2908002"/>
    <lineage>
        <taxon>Bacteria</taxon>
        <taxon>Pseudomonadati</taxon>
        <taxon>Pseudomonadota</taxon>
        <taxon>Betaproteobacteria</taxon>
        <taxon>Rhodocyclales</taxon>
        <taxon>Azonexaceae</taxon>
        <taxon>Dechloromonas</taxon>
    </lineage>
</organism>
<proteinExistence type="predicted"/>
<name>A0ABS9K2J6_9RHOO</name>
<keyword evidence="2" id="KW-1185">Reference proteome</keyword>
<accession>A0ABS9K2J6</accession>
<dbReference type="Proteomes" id="UP001165384">
    <property type="component" value="Unassembled WGS sequence"/>
</dbReference>
<gene>
    <name evidence="1" type="ORF">LZ012_10355</name>
</gene>
<comment type="caution">
    <text evidence="1">The sequence shown here is derived from an EMBL/GenBank/DDBJ whole genome shotgun (WGS) entry which is preliminary data.</text>
</comment>
<sequence length="86" mass="9173">MSCTPDEFRRCLVLAFGDAVSVTPDGLLLAGDDASLHFALSEQHPRRIAALQLSTLRVEISVRAGDEAAARRLLAQVDRATLRGGG</sequence>
<evidence type="ECO:0008006" key="3">
    <source>
        <dbReference type="Google" id="ProtNLM"/>
    </source>
</evidence>